<evidence type="ECO:0000256" key="1">
    <source>
        <dbReference type="SAM" id="Phobius"/>
    </source>
</evidence>
<keyword evidence="1" id="KW-1133">Transmembrane helix</keyword>
<feature type="transmembrane region" description="Helical" evidence="1">
    <location>
        <begin position="152"/>
        <end position="174"/>
    </location>
</feature>
<name>A0A239GXS7_9BACT</name>
<reference evidence="3" key="1">
    <citation type="submission" date="2017-06" db="EMBL/GenBank/DDBJ databases">
        <authorList>
            <person name="Varghese N."/>
            <person name="Submissions S."/>
        </authorList>
    </citation>
    <scope>NUCLEOTIDE SEQUENCE [LARGE SCALE GENOMIC DNA]</scope>
    <source>
        <strain evidence="3">5C</strain>
    </source>
</reference>
<feature type="transmembrane region" description="Helical" evidence="1">
    <location>
        <begin position="334"/>
        <end position="354"/>
    </location>
</feature>
<evidence type="ECO:0008006" key="4">
    <source>
        <dbReference type="Google" id="ProtNLM"/>
    </source>
</evidence>
<feature type="transmembrane region" description="Helical" evidence="1">
    <location>
        <begin position="366"/>
        <end position="382"/>
    </location>
</feature>
<feature type="transmembrane region" description="Helical" evidence="1">
    <location>
        <begin position="38"/>
        <end position="58"/>
    </location>
</feature>
<keyword evidence="3" id="KW-1185">Reference proteome</keyword>
<dbReference type="AlphaFoldDB" id="A0A239GXS7"/>
<proteinExistence type="predicted"/>
<keyword evidence="1" id="KW-0472">Membrane</keyword>
<sequence>MLDILVIIAVIIALANTNSSMAKKFGLSAKLTMHLNYLLFYHLFFSLFFTWYILNFGGDSQGYWRFGMQQVLIKGEESLVSYWGTSTTFILWLCYIPAKVLGLSYITGNILFGALGFVGIRYIYILVAVHFPMNHKVLNIPLFPTVFYFLNLHFWTAGVGKDAICFWGIAWFLFALQQYKSRWWQAVIALFFVYMARPHMGQALIGGATLAIFLGSEMKVYFKIVMGIVAILGTYLLLDSTAEFLRVEELTIEALTGKSEMTARNLSGRSVGSALDITGYSLPMKLFTYLFRPLFVDAHNFVAFFSSFENALYLWLSFFIYRNWTPEAIRDMPLFLKAGIITFVPVTLAFMNALSNLGVIMRMKNMTMIYFLLFCFFLIAYNKKLRYQRAQEKIRYYQQREEIIASKKQREIIPDK</sequence>
<dbReference type="EMBL" id="FZOK01000021">
    <property type="protein sequence ID" value="SNS74016.1"/>
    <property type="molecule type" value="Genomic_DNA"/>
</dbReference>
<evidence type="ECO:0000313" key="3">
    <source>
        <dbReference type="Proteomes" id="UP000198480"/>
    </source>
</evidence>
<feature type="transmembrane region" description="Helical" evidence="1">
    <location>
        <begin position="79"/>
        <end position="98"/>
    </location>
</feature>
<feature type="transmembrane region" description="Helical" evidence="1">
    <location>
        <begin position="220"/>
        <end position="238"/>
    </location>
</feature>
<feature type="transmembrane region" description="Helical" evidence="1">
    <location>
        <begin position="110"/>
        <end position="131"/>
    </location>
</feature>
<accession>A0A239GXS7</accession>
<protein>
    <recommendedName>
        <fullName evidence="4">EpsG family protein</fullName>
    </recommendedName>
</protein>
<gene>
    <name evidence="2" type="ORF">SAMN06295967_1211</name>
</gene>
<organism evidence="2 3">
    <name type="scientific">Belliella buryatensis</name>
    <dbReference type="NCBI Taxonomy" id="1500549"/>
    <lineage>
        <taxon>Bacteria</taxon>
        <taxon>Pseudomonadati</taxon>
        <taxon>Bacteroidota</taxon>
        <taxon>Cytophagia</taxon>
        <taxon>Cytophagales</taxon>
        <taxon>Cyclobacteriaceae</taxon>
        <taxon>Belliella</taxon>
    </lineage>
</organism>
<dbReference type="RefSeq" id="WP_245812773.1">
    <property type="nucleotide sequence ID" value="NZ_FZOK01000021.1"/>
</dbReference>
<evidence type="ECO:0000313" key="2">
    <source>
        <dbReference type="EMBL" id="SNS74016.1"/>
    </source>
</evidence>
<feature type="transmembrane region" description="Helical" evidence="1">
    <location>
        <begin position="301"/>
        <end position="322"/>
    </location>
</feature>
<dbReference type="Proteomes" id="UP000198480">
    <property type="component" value="Unassembled WGS sequence"/>
</dbReference>
<keyword evidence="1" id="KW-0812">Transmembrane</keyword>